<dbReference type="AlphaFoldDB" id="A0A1Y1CEC5"/>
<dbReference type="SUPFAM" id="SSF75169">
    <property type="entry name" value="DsrEFH-like"/>
    <property type="match status" value="1"/>
</dbReference>
<dbReference type="Gene3D" id="3.40.1260.10">
    <property type="entry name" value="DsrEFH-like"/>
    <property type="match status" value="1"/>
</dbReference>
<evidence type="ECO:0000313" key="2">
    <source>
        <dbReference type="Proteomes" id="UP000218267"/>
    </source>
</evidence>
<name>A0A1Y1CEC5_9BACT</name>
<dbReference type="Proteomes" id="UP000218267">
    <property type="component" value="Chromosome"/>
</dbReference>
<sequence>MDKLNILWTTDNKDTVINMISMYSTNAKKQGWWKEVNVIIWGPSAKLVGEDVEIQNEVRKMLAAGVQIEACRACSDNYGVSEILENLNLDVKYMGEPLTAYLKNDEKMLTL</sequence>
<keyword evidence="2" id="KW-1185">Reference proteome</keyword>
<evidence type="ECO:0008006" key="3">
    <source>
        <dbReference type="Google" id="ProtNLM"/>
    </source>
</evidence>
<dbReference type="RefSeq" id="WP_096427629.1">
    <property type="nucleotide sequence ID" value="NZ_AP018042.1"/>
</dbReference>
<dbReference type="EMBL" id="AP018042">
    <property type="protein sequence ID" value="BAX78708.1"/>
    <property type="molecule type" value="Genomic_DNA"/>
</dbReference>
<dbReference type="InterPro" id="IPR027396">
    <property type="entry name" value="DsrEFH-like"/>
</dbReference>
<accession>A0A1Y1CEC5</accession>
<proteinExistence type="predicted"/>
<dbReference type="OrthoDB" id="9805634at2"/>
<dbReference type="KEGG" id="mbas:ALGA_0313"/>
<evidence type="ECO:0000313" key="1">
    <source>
        <dbReference type="EMBL" id="BAX78708.1"/>
    </source>
</evidence>
<protein>
    <recommendedName>
        <fullName evidence="3">DsrE family protein</fullName>
    </recommendedName>
</protein>
<organism evidence="1 2">
    <name type="scientific">Labilibaculum antarcticum</name>
    <dbReference type="NCBI Taxonomy" id="1717717"/>
    <lineage>
        <taxon>Bacteria</taxon>
        <taxon>Pseudomonadati</taxon>
        <taxon>Bacteroidota</taxon>
        <taxon>Bacteroidia</taxon>
        <taxon>Marinilabiliales</taxon>
        <taxon>Marinifilaceae</taxon>
        <taxon>Labilibaculum</taxon>
    </lineage>
</organism>
<reference evidence="2" key="2">
    <citation type="journal article" date="2020" name="Antonie Van Leeuwenhoek">
        <title>Labilibaculum antarcticum sp. nov., a novel facultative anaerobic, psychrotorelant bacterium isolated from marine sediment of Antarctica.</title>
        <authorList>
            <person name="Watanabe M."/>
            <person name="Kojima H."/>
            <person name="Fukui M."/>
        </authorList>
    </citation>
    <scope>NUCLEOTIDE SEQUENCE [LARGE SCALE GENOMIC DNA]</scope>
    <source>
        <strain evidence="2">SPP2</strain>
    </source>
</reference>
<gene>
    <name evidence="1" type="ORF">ALGA_0313</name>
</gene>
<reference evidence="1 2" key="1">
    <citation type="journal article" date="2018" name="Mar. Genomics">
        <title>Complete genome sequence of Marinifilaceae bacterium strain SPP2, isolated from the Antarctic marine sediment.</title>
        <authorList>
            <person name="Watanabe M."/>
            <person name="Kojima H."/>
            <person name="Fukui M."/>
        </authorList>
    </citation>
    <scope>NUCLEOTIDE SEQUENCE [LARGE SCALE GENOMIC DNA]</scope>
    <source>
        <strain evidence="1 2">SPP2</strain>
    </source>
</reference>